<gene>
    <name evidence="1" type="ORF">GV829_08365</name>
</gene>
<dbReference type="RefSeq" id="WP_169945737.1">
    <property type="nucleotide sequence ID" value="NZ_CP053015.1"/>
</dbReference>
<dbReference type="EMBL" id="CP053015">
    <property type="protein sequence ID" value="QJQ32458.1"/>
    <property type="molecule type" value="Genomic_DNA"/>
</dbReference>
<dbReference type="KEGG" id="slan:GV829_08365"/>
<evidence type="ECO:0000313" key="1">
    <source>
        <dbReference type="EMBL" id="QJQ32458.1"/>
    </source>
</evidence>
<organism evidence="1 2">
    <name type="scientific">Sphingomonas lacunae</name>
    <dbReference type="NCBI Taxonomy" id="2698828"/>
    <lineage>
        <taxon>Bacteria</taxon>
        <taxon>Pseudomonadati</taxon>
        <taxon>Pseudomonadota</taxon>
        <taxon>Alphaproteobacteria</taxon>
        <taxon>Sphingomonadales</taxon>
        <taxon>Sphingomonadaceae</taxon>
        <taxon>Sphingomonas</taxon>
    </lineage>
</organism>
<protein>
    <submittedName>
        <fullName evidence="1">Uncharacterized protein</fullName>
    </submittedName>
</protein>
<evidence type="ECO:0000313" key="2">
    <source>
        <dbReference type="Proteomes" id="UP000503018"/>
    </source>
</evidence>
<dbReference type="AlphaFoldDB" id="A0A6M4ATL1"/>
<name>A0A6M4ATL1_9SPHN</name>
<dbReference type="Proteomes" id="UP000503018">
    <property type="component" value="Chromosome"/>
</dbReference>
<proteinExistence type="predicted"/>
<accession>A0A6M4ATL1</accession>
<reference evidence="1 2" key="1">
    <citation type="submission" date="2020-01" db="EMBL/GenBank/DDBJ databases">
        <title>Sphingomonas sp. strain CSW-10.</title>
        <authorList>
            <person name="Chen W.-M."/>
        </authorList>
    </citation>
    <scope>NUCLEOTIDE SEQUENCE [LARGE SCALE GENOMIC DNA]</scope>
    <source>
        <strain evidence="1 2">CSW-10</strain>
    </source>
</reference>
<keyword evidence="2" id="KW-1185">Reference proteome</keyword>
<sequence>MIATGYGFVTIATISAGLPNQAVAQQAVTLTAPSSETPVDYIANARRFARIRTHEDCRAEAAATSDIVVCGRQQDEGLPLPEIYGPVAGSTDGAAVDPRGEPCGASISGQCYSGVDLPQLLGAAVNVVGLIIDPDRNLGEGTRVPERFRGANR</sequence>